<sequence length="57" mass="6857">MTTEEVIQMRIRSLQREIDDLERTKAVMVNETARKAIGMAIDFHIEDLRREIRRLEE</sequence>
<keyword evidence="1" id="KW-0175">Coiled coil</keyword>
<evidence type="ECO:0000313" key="3">
    <source>
        <dbReference type="Proteomes" id="UP000704433"/>
    </source>
</evidence>
<organism evidence="2 3">
    <name type="scientific">Enterococcus lactis</name>
    <dbReference type="NCBI Taxonomy" id="357441"/>
    <lineage>
        <taxon>Bacteria</taxon>
        <taxon>Bacillati</taxon>
        <taxon>Bacillota</taxon>
        <taxon>Bacilli</taxon>
        <taxon>Lactobacillales</taxon>
        <taxon>Enterococcaceae</taxon>
        <taxon>Enterococcus</taxon>
    </lineage>
</organism>
<accession>A0AAW4QI42</accession>
<feature type="coiled-coil region" evidence="1">
    <location>
        <begin position="4"/>
        <end position="31"/>
    </location>
</feature>
<evidence type="ECO:0000313" key="2">
    <source>
        <dbReference type="EMBL" id="MBX4193717.1"/>
    </source>
</evidence>
<evidence type="ECO:0000256" key="1">
    <source>
        <dbReference type="SAM" id="Coils"/>
    </source>
</evidence>
<protein>
    <submittedName>
        <fullName evidence="2">Antitoxin</fullName>
    </submittedName>
</protein>
<dbReference type="AlphaFoldDB" id="A0AAW4QI42"/>
<comment type="caution">
    <text evidence="2">The sequence shown here is derived from an EMBL/GenBank/DDBJ whole genome shotgun (WGS) entry which is preliminary data.</text>
</comment>
<reference evidence="2" key="1">
    <citation type="journal article" date="2022" name="J. Anim. Sci.">
        <title>Whole genome sequence analyses-based assessment of virulence potential and antimicrobial susceptibilities and resistance of Enterococcus faecium strains isolated from commercial swine and cattle probiotic products.</title>
        <authorList>
            <person name="Shridhar P.B."/>
            <person name="Amachawadi R.G."/>
            <person name="Tokach M."/>
            <person name="Patel I."/>
            <person name="Gangiredla J."/>
            <person name="Mammel M."/>
            <person name="Nagaraja T.G."/>
        </authorList>
    </citation>
    <scope>NUCLEOTIDE SEQUENCE</scope>
    <source>
        <strain evidence="2">EF216</strain>
    </source>
</reference>
<dbReference type="Proteomes" id="UP000704433">
    <property type="component" value="Unassembled WGS sequence"/>
</dbReference>
<gene>
    <name evidence="2" type="ORF">KYX84_05750</name>
</gene>
<dbReference type="RefSeq" id="WP_123838939.1">
    <property type="nucleotide sequence ID" value="NZ_JAIFOD010000020.1"/>
</dbReference>
<dbReference type="EMBL" id="JAIFOD010000020">
    <property type="protein sequence ID" value="MBX4193717.1"/>
    <property type="molecule type" value="Genomic_DNA"/>
</dbReference>
<proteinExistence type="predicted"/>
<name>A0AAW4QI42_9ENTE</name>